<dbReference type="EMBL" id="JAAXKY010000104">
    <property type="protein sequence ID" value="NMH80509.1"/>
    <property type="molecule type" value="Genomic_DNA"/>
</dbReference>
<reference evidence="1 2" key="1">
    <citation type="submission" date="2020-04" db="EMBL/GenBank/DDBJ databases">
        <authorList>
            <person name="Klaysubun C."/>
            <person name="Duangmal K."/>
            <person name="Lipun K."/>
        </authorList>
    </citation>
    <scope>NUCLEOTIDE SEQUENCE [LARGE SCALE GENOMIC DNA]</scope>
    <source>
        <strain evidence="1 2">JCM 11839</strain>
    </source>
</reference>
<evidence type="ECO:0000313" key="2">
    <source>
        <dbReference type="Proteomes" id="UP001296706"/>
    </source>
</evidence>
<keyword evidence="2" id="KW-1185">Reference proteome</keyword>
<gene>
    <name evidence="1" type="ORF">HF577_25915</name>
</gene>
<organism evidence="1 2">
    <name type="scientific">Pseudonocardia xinjiangensis</name>
    <dbReference type="NCBI Taxonomy" id="75289"/>
    <lineage>
        <taxon>Bacteria</taxon>
        <taxon>Bacillati</taxon>
        <taxon>Actinomycetota</taxon>
        <taxon>Actinomycetes</taxon>
        <taxon>Pseudonocardiales</taxon>
        <taxon>Pseudonocardiaceae</taxon>
        <taxon>Pseudonocardia</taxon>
    </lineage>
</organism>
<sequence length="94" mass="10752">MAVWMAGTPDGRTVVGDARDEAEARQMIEREQSRESVVWNEAQQKWRWTLVADSGKTHHGWEDTKPKAHLAIALAKNPNPVAHRLLSGRLRWEK</sequence>
<dbReference type="Proteomes" id="UP001296706">
    <property type="component" value="Unassembled WGS sequence"/>
</dbReference>
<proteinExistence type="predicted"/>
<dbReference type="RefSeq" id="WP_169398560.1">
    <property type="nucleotide sequence ID" value="NZ_BAAAJH010000005.1"/>
</dbReference>
<accession>A0ABX1RM07</accession>
<comment type="caution">
    <text evidence="1">The sequence shown here is derived from an EMBL/GenBank/DDBJ whole genome shotgun (WGS) entry which is preliminary data.</text>
</comment>
<protein>
    <recommendedName>
        <fullName evidence="3">DUF1508 domain-containing protein</fullName>
    </recommendedName>
</protein>
<name>A0ABX1RM07_9PSEU</name>
<evidence type="ECO:0000313" key="1">
    <source>
        <dbReference type="EMBL" id="NMH80509.1"/>
    </source>
</evidence>
<evidence type="ECO:0008006" key="3">
    <source>
        <dbReference type="Google" id="ProtNLM"/>
    </source>
</evidence>